<organism evidence="2 3">
    <name type="scientific">Dyadobacter subterraneus</name>
    <dbReference type="NCBI Taxonomy" id="2773304"/>
    <lineage>
        <taxon>Bacteria</taxon>
        <taxon>Pseudomonadati</taxon>
        <taxon>Bacteroidota</taxon>
        <taxon>Cytophagia</taxon>
        <taxon>Cytophagales</taxon>
        <taxon>Spirosomataceae</taxon>
        <taxon>Dyadobacter</taxon>
    </lineage>
</organism>
<keyword evidence="3" id="KW-1185">Reference proteome</keyword>
<dbReference type="EMBL" id="JACYGY010000001">
    <property type="protein sequence ID" value="MBE9463921.1"/>
    <property type="molecule type" value="Genomic_DNA"/>
</dbReference>
<name>A0ABR9WG78_9BACT</name>
<feature type="region of interest" description="Disordered" evidence="1">
    <location>
        <begin position="126"/>
        <end position="145"/>
    </location>
</feature>
<dbReference type="RefSeq" id="WP_194122016.1">
    <property type="nucleotide sequence ID" value="NZ_JACYGY010000001.1"/>
</dbReference>
<protein>
    <recommendedName>
        <fullName evidence="4">Outer membrane protein beta-barrel domain-containing protein</fullName>
    </recommendedName>
</protein>
<dbReference type="Proteomes" id="UP000634134">
    <property type="component" value="Unassembled WGS sequence"/>
</dbReference>
<accession>A0ABR9WG78</accession>
<evidence type="ECO:0000313" key="2">
    <source>
        <dbReference type="EMBL" id="MBE9463921.1"/>
    </source>
</evidence>
<sequence length="459" mass="51827">MSSERFDKLIKKNLESVRPEYRPGAWDRFSKKLPAVGFLPWVQQYGGWALAAMMLAGWFTTLYSLRENQELIRQLSNTPGRNMAYENNAVKGPVPPDQVSTAKKPVTDTVYIVKKTIIEHRHFYDMPPDAKNRSAKNEKDPDRKNTTEAFLTTSPANSEINGTNQDKETLLTKKAASENQQETVEIKVLEKGPISFASQTETSTVSDTSDIITDEDRFATLLDSNRAIQAYNYKVLAALVDSLSAKKSKSPVIKPKRPSFRLSSLQPRLGMESLLSPHSYGIGPVVEFFPTENLGISIGIQASTLEAENHKALRDYNSATGKLFLVQYRSYLPSKFDKIEDISINTSVISMPVSLKYYIPLKKNISLFVQSGTSLDLTAYQQVDFESYLNKSKRRNTFETDAKPNFFHNLMFGAGLQYRKSRILAQLSPFYVYDFRNIVNTPSGSNLGLRASLWLNLYK</sequence>
<proteinExistence type="predicted"/>
<evidence type="ECO:0000313" key="3">
    <source>
        <dbReference type="Proteomes" id="UP000634134"/>
    </source>
</evidence>
<evidence type="ECO:0008006" key="4">
    <source>
        <dbReference type="Google" id="ProtNLM"/>
    </source>
</evidence>
<gene>
    <name evidence="2" type="ORF">IEE83_18720</name>
</gene>
<comment type="caution">
    <text evidence="2">The sequence shown here is derived from an EMBL/GenBank/DDBJ whole genome shotgun (WGS) entry which is preliminary data.</text>
</comment>
<reference evidence="3" key="1">
    <citation type="submission" date="2023-07" db="EMBL/GenBank/DDBJ databases">
        <title>Dyadobacter sp. nov 'subterranea' isolated from contaminted grondwater.</title>
        <authorList>
            <person name="Szabo I."/>
            <person name="Al-Omari J."/>
            <person name="Szerdahelyi S.G."/>
            <person name="Rado J."/>
        </authorList>
    </citation>
    <scope>NUCLEOTIDE SEQUENCE [LARGE SCALE GENOMIC DNA]</scope>
    <source>
        <strain evidence="3">UP-52</strain>
    </source>
</reference>
<evidence type="ECO:0000256" key="1">
    <source>
        <dbReference type="SAM" id="MobiDB-lite"/>
    </source>
</evidence>